<reference evidence="8 9" key="1">
    <citation type="submission" date="2024-11" db="EMBL/GenBank/DDBJ databases">
        <authorList>
            <person name="Heng Y.C."/>
            <person name="Lim A.C.H."/>
            <person name="Lee J.K.Y."/>
            <person name="Kittelmann S."/>
        </authorList>
    </citation>
    <scope>NUCLEOTIDE SEQUENCE [LARGE SCALE GENOMIC DNA]</scope>
    <source>
        <strain evidence="8 9">WILCCON 0202</strain>
    </source>
</reference>
<dbReference type="SFLD" id="SFLDG01067">
    <property type="entry name" value="SPASM/twitch_domain_containing"/>
    <property type="match status" value="1"/>
</dbReference>
<keyword evidence="4" id="KW-0479">Metal-binding</keyword>
<evidence type="ECO:0000256" key="5">
    <source>
        <dbReference type="ARBA" id="ARBA00023004"/>
    </source>
</evidence>
<feature type="domain" description="Radical SAM core" evidence="7">
    <location>
        <begin position="4"/>
        <end position="218"/>
    </location>
</feature>
<dbReference type="PANTHER" id="PTHR11228">
    <property type="entry name" value="RADICAL SAM DOMAIN PROTEIN"/>
    <property type="match status" value="1"/>
</dbReference>
<evidence type="ECO:0000256" key="4">
    <source>
        <dbReference type="ARBA" id="ARBA00022723"/>
    </source>
</evidence>
<gene>
    <name evidence="8" type="ORF">ACJDUH_03820</name>
</gene>
<dbReference type="PANTHER" id="PTHR11228:SF34">
    <property type="entry name" value="TUNGSTEN-CONTAINING ALDEHYDE FERREDOXIN OXIDOREDUCTASE COFACTOR MODIFYING PROTEIN"/>
    <property type="match status" value="1"/>
</dbReference>
<dbReference type="Proteomes" id="UP001623661">
    <property type="component" value="Unassembled WGS sequence"/>
</dbReference>
<keyword evidence="3" id="KW-0949">S-adenosyl-L-methionine</keyword>
<keyword evidence="6" id="KW-0411">Iron-sulfur</keyword>
<keyword evidence="9" id="KW-1185">Reference proteome</keyword>
<evidence type="ECO:0000256" key="6">
    <source>
        <dbReference type="ARBA" id="ARBA00023014"/>
    </source>
</evidence>
<comment type="cofactor">
    <cofactor evidence="1">
        <name>[4Fe-4S] cluster</name>
        <dbReference type="ChEBI" id="CHEBI:49883"/>
    </cofactor>
</comment>
<accession>A0ABW8TP58</accession>
<name>A0ABW8TP58_9CLOT</name>
<dbReference type="Pfam" id="PF04055">
    <property type="entry name" value="Radical_SAM"/>
    <property type="match status" value="1"/>
</dbReference>
<dbReference type="InterPro" id="IPR058240">
    <property type="entry name" value="rSAM_sf"/>
</dbReference>
<comment type="caution">
    <text evidence="8">The sequence shown here is derived from an EMBL/GenBank/DDBJ whole genome shotgun (WGS) entry which is preliminary data.</text>
</comment>
<proteinExistence type="predicted"/>
<evidence type="ECO:0000256" key="2">
    <source>
        <dbReference type="ARBA" id="ARBA00022485"/>
    </source>
</evidence>
<sequence length="343" mass="39263">MNYQIRPDKVYFEVTNYCNFKCDFCPINSSIREKKHMDFSLFKKGINDIVKDGITDTIAFHILGEPLLYPHIFEALSYVKSQGLKTDLTTNGSQLSIEKAKIIVDENLIDKLNISVETINELEHECRGSNLSFESYYRGIMETVSYIKQSGSKTNIEMCLMNTETKKYFDIDKEMHFIVERDSFKKKLIPFIIDIYKAIDKKVTYDTVETLMNGINLQRPNLIRIDDHITVYIQLLADWGNAFTSKAVYPCKHGFCGYALTNVGILNNGEVTICCVDYDGKTSLGNINNNSLSEIFSTGRAGKILEGFNKAKILDPYCQRCFGSTNRYKAVFKGLLSIYLFKY</sequence>
<organism evidence="8 9">
    <name type="scientific">Candidatus Clostridium radicumherbarum</name>
    <dbReference type="NCBI Taxonomy" id="3381662"/>
    <lineage>
        <taxon>Bacteria</taxon>
        <taxon>Bacillati</taxon>
        <taxon>Bacillota</taxon>
        <taxon>Clostridia</taxon>
        <taxon>Eubacteriales</taxon>
        <taxon>Clostridiaceae</taxon>
        <taxon>Clostridium</taxon>
    </lineage>
</organism>
<dbReference type="SUPFAM" id="SSF102114">
    <property type="entry name" value="Radical SAM enzymes"/>
    <property type="match status" value="1"/>
</dbReference>
<dbReference type="CDD" id="cd01335">
    <property type="entry name" value="Radical_SAM"/>
    <property type="match status" value="1"/>
</dbReference>
<dbReference type="PROSITE" id="PS51918">
    <property type="entry name" value="RADICAL_SAM"/>
    <property type="match status" value="1"/>
</dbReference>
<dbReference type="InterPro" id="IPR034391">
    <property type="entry name" value="AdoMet-like_SPASM_containing"/>
</dbReference>
<evidence type="ECO:0000313" key="9">
    <source>
        <dbReference type="Proteomes" id="UP001623661"/>
    </source>
</evidence>
<dbReference type="InterPro" id="IPR023885">
    <property type="entry name" value="4Fe4S-binding_SPASM_dom"/>
</dbReference>
<evidence type="ECO:0000256" key="1">
    <source>
        <dbReference type="ARBA" id="ARBA00001966"/>
    </source>
</evidence>
<evidence type="ECO:0000313" key="8">
    <source>
        <dbReference type="EMBL" id="MFL0267222.1"/>
    </source>
</evidence>
<keyword evidence="2" id="KW-0004">4Fe-4S</keyword>
<dbReference type="SFLD" id="SFLDS00029">
    <property type="entry name" value="Radical_SAM"/>
    <property type="match status" value="1"/>
</dbReference>
<dbReference type="SFLD" id="SFLDG01387">
    <property type="entry name" value="BtrN-like_SPASM_domain_contain"/>
    <property type="match status" value="1"/>
</dbReference>
<keyword evidence="5" id="KW-0408">Iron</keyword>
<dbReference type="InterPro" id="IPR050377">
    <property type="entry name" value="Radical_SAM_PqqE_MftC-like"/>
</dbReference>
<dbReference type="Gene3D" id="3.20.20.70">
    <property type="entry name" value="Aldolase class I"/>
    <property type="match status" value="1"/>
</dbReference>
<dbReference type="InterPro" id="IPR007197">
    <property type="entry name" value="rSAM"/>
</dbReference>
<dbReference type="EMBL" id="JBJHZY010000001">
    <property type="protein sequence ID" value="MFL0267222.1"/>
    <property type="molecule type" value="Genomic_DNA"/>
</dbReference>
<evidence type="ECO:0000256" key="3">
    <source>
        <dbReference type="ARBA" id="ARBA00022691"/>
    </source>
</evidence>
<dbReference type="Pfam" id="PF13186">
    <property type="entry name" value="SPASM"/>
    <property type="match status" value="1"/>
</dbReference>
<protein>
    <submittedName>
        <fullName evidence="8">Radical SAM/SPASM domain-containing protein</fullName>
    </submittedName>
</protein>
<evidence type="ECO:0000259" key="7">
    <source>
        <dbReference type="PROSITE" id="PS51918"/>
    </source>
</evidence>
<dbReference type="InterPro" id="IPR013785">
    <property type="entry name" value="Aldolase_TIM"/>
</dbReference>
<dbReference type="RefSeq" id="WP_406763830.1">
    <property type="nucleotide sequence ID" value="NZ_JBJHZY010000001.1"/>
</dbReference>